<accession>A0A379LNE8</accession>
<reference evidence="1 2" key="1">
    <citation type="submission" date="2018-06" db="EMBL/GenBank/DDBJ databases">
        <authorList>
            <consortium name="Pathogen Informatics"/>
            <person name="Doyle S."/>
        </authorList>
    </citation>
    <scope>NUCLEOTIDE SEQUENCE [LARGE SCALE GENOMIC DNA]</scope>
    <source>
        <strain evidence="1 2">NCTC10526</strain>
    </source>
</reference>
<name>A0A379LNE8_9GAMM</name>
<protein>
    <submittedName>
        <fullName evidence="1">Uncharacterized protein</fullName>
    </submittedName>
</protein>
<sequence>MNKPIRSANELLDDFSFSIAVELERLSYFEVLFKAIRTDLTNKGHSAKALASLGEYLAQDFTYYSQLDLEQLEKEQEV</sequence>
<gene>
    <name evidence="1" type="ORF">NCTC10526_02454</name>
</gene>
<evidence type="ECO:0000313" key="2">
    <source>
        <dbReference type="Proteomes" id="UP000254123"/>
    </source>
</evidence>
<evidence type="ECO:0000313" key="1">
    <source>
        <dbReference type="EMBL" id="SUD92073.1"/>
    </source>
</evidence>
<dbReference type="RefSeq" id="WP_028857756.1">
    <property type="nucleotide sequence ID" value="NZ_CAJHAQ010000001.1"/>
</dbReference>
<dbReference type="AlphaFoldDB" id="A0A379LNE8"/>
<organism evidence="1 2">
    <name type="scientific">Psychrobacter phenylpyruvicus</name>
    <dbReference type="NCBI Taxonomy" id="29432"/>
    <lineage>
        <taxon>Bacteria</taxon>
        <taxon>Pseudomonadati</taxon>
        <taxon>Pseudomonadota</taxon>
        <taxon>Gammaproteobacteria</taxon>
        <taxon>Moraxellales</taxon>
        <taxon>Moraxellaceae</taxon>
        <taxon>Psychrobacter</taxon>
    </lineage>
</organism>
<dbReference type="Proteomes" id="UP000254123">
    <property type="component" value="Unassembled WGS sequence"/>
</dbReference>
<dbReference type="STRING" id="1123034.GCA_000685805_00061"/>
<proteinExistence type="predicted"/>
<keyword evidence="2" id="KW-1185">Reference proteome</keyword>
<dbReference type="EMBL" id="UGVC01000001">
    <property type="protein sequence ID" value="SUD92073.1"/>
    <property type="molecule type" value="Genomic_DNA"/>
</dbReference>